<dbReference type="EMBL" id="BDGG01000003">
    <property type="protein sequence ID" value="GAU96340.1"/>
    <property type="molecule type" value="Genomic_DNA"/>
</dbReference>
<feature type="transmembrane region" description="Helical" evidence="7">
    <location>
        <begin position="20"/>
        <end position="42"/>
    </location>
</feature>
<evidence type="ECO:0000313" key="9">
    <source>
        <dbReference type="EMBL" id="GAU96340.1"/>
    </source>
</evidence>
<organism evidence="9 10">
    <name type="scientific">Ramazzottius varieornatus</name>
    <name type="common">Water bear</name>
    <name type="synonym">Tardigrade</name>
    <dbReference type="NCBI Taxonomy" id="947166"/>
    <lineage>
        <taxon>Eukaryota</taxon>
        <taxon>Metazoa</taxon>
        <taxon>Ecdysozoa</taxon>
        <taxon>Tardigrada</taxon>
        <taxon>Eutardigrada</taxon>
        <taxon>Parachela</taxon>
        <taxon>Hypsibioidea</taxon>
        <taxon>Ramazzottiidae</taxon>
        <taxon>Ramazzottius</taxon>
    </lineage>
</organism>
<dbReference type="GO" id="GO:0005789">
    <property type="term" value="C:endoplasmic reticulum membrane"/>
    <property type="evidence" value="ECO:0007669"/>
    <property type="project" value="UniProtKB-SubCell"/>
</dbReference>
<comment type="similarity">
    <text evidence="2 7">Belongs to the derlin family.</text>
</comment>
<dbReference type="STRING" id="947166.A0A1D1V639"/>
<dbReference type="Proteomes" id="UP000186922">
    <property type="component" value="Unassembled WGS sequence"/>
</dbReference>
<protein>
    <recommendedName>
        <fullName evidence="7">Derlin</fullName>
    </recommendedName>
</protein>
<evidence type="ECO:0000256" key="3">
    <source>
        <dbReference type="ARBA" id="ARBA00022692"/>
    </source>
</evidence>
<evidence type="ECO:0000256" key="6">
    <source>
        <dbReference type="ARBA" id="ARBA00023136"/>
    </source>
</evidence>
<dbReference type="InterPro" id="IPR035952">
    <property type="entry name" value="Rhomboid-like_sf"/>
</dbReference>
<dbReference type="OrthoDB" id="19102at2759"/>
<keyword evidence="5 7" id="KW-1133">Transmembrane helix</keyword>
<evidence type="ECO:0000256" key="5">
    <source>
        <dbReference type="ARBA" id="ARBA00022989"/>
    </source>
</evidence>
<proteinExistence type="inferred from homology"/>
<dbReference type="InterPro" id="IPR007599">
    <property type="entry name" value="DER1"/>
</dbReference>
<feature type="transmembrane region" description="Helical" evidence="7">
    <location>
        <begin position="100"/>
        <end position="123"/>
    </location>
</feature>
<feature type="transmembrane region" description="Helical" evidence="7">
    <location>
        <begin position="54"/>
        <end position="80"/>
    </location>
</feature>
<keyword evidence="4 7" id="KW-0256">Endoplasmic reticulum</keyword>
<evidence type="ECO:0000313" key="10">
    <source>
        <dbReference type="Proteomes" id="UP000186922"/>
    </source>
</evidence>
<evidence type="ECO:0000256" key="8">
    <source>
        <dbReference type="SAM" id="MobiDB-lite"/>
    </source>
</evidence>
<accession>A0A1D1V639</accession>
<feature type="transmembrane region" description="Helical" evidence="7">
    <location>
        <begin position="160"/>
        <end position="188"/>
    </location>
</feature>
<feature type="region of interest" description="Disordered" evidence="8">
    <location>
        <begin position="221"/>
        <end position="253"/>
    </location>
</feature>
<gene>
    <name evidence="9" type="primary">RvY_07800-1</name>
    <name evidence="9" type="synonym">RvY_07800.1</name>
    <name evidence="9" type="ORF">RvY_07800</name>
</gene>
<keyword evidence="10" id="KW-1185">Reference proteome</keyword>
<evidence type="ECO:0000256" key="4">
    <source>
        <dbReference type="ARBA" id="ARBA00022824"/>
    </source>
</evidence>
<keyword evidence="6 7" id="KW-0472">Membrane</keyword>
<dbReference type="Pfam" id="PF04511">
    <property type="entry name" value="DER1"/>
    <property type="match status" value="1"/>
</dbReference>
<comment type="caution">
    <text evidence="9">The sequence shown here is derived from an EMBL/GenBank/DDBJ whole genome shotgun (WGS) entry which is preliminary data.</text>
</comment>
<evidence type="ECO:0000256" key="7">
    <source>
        <dbReference type="RuleBase" id="RU363059"/>
    </source>
</evidence>
<name>A0A1D1V639_RAMVA</name>
<evidence type="ECO:0000256" key="1">
    <source>
        <dbReference type="ARBA" id="ARBA00004477"/>
    </source>
</evidence>
<keyword evidence="3 7" id="KW-0812">Transmembrane</keyword>
<dbReference type="SUPFAM" id="SSF144091">
    <property type="entry name" value="Rhomboid-like"/>
    <property type="match status" value="1"/>
</dbReference>
<comment type="subcellular location">
    <subcellularLocation>
        <location evidence="1 7">Endoplasmic reticulum membrane</location>
        <topology evidence="1 7">Multi-pass membrane protein</topology>
    </subcellularLocation>
</comment>
<dbReference type="AlphaFoldDB" id="A0A1D1V639"/>
<comment type="function">
    <text evidence="7">May be involved in the degradation of misfolded endoplasmic reticulum (ER) luminal proteins.</text>
</comment>
<evidence type="ECO:0000256" key="2">
    <source>
        <dbReference type="ARBA" id="ARBA00008917"/>
    </source>
</evidence>
<reference evidence="9 10" key="1">
    <citation type="journal article" date="2016" name="Nat. Commun.">
        <title>Extremotolerant tardigrade genome and improved radiotolerance of human cultured cells by tardigrade-unique protein.</title>
        <authorList>
            <person name="Hashimoto T."/>
            <person name="Horikawa D.D."/>
            <person name="Saito Y."/>
            <person name="Kuwahara H."/>
            <person name="Kozuka-Hata H."/>
            <person name="Shin-I T."/>
            <person name="Minakuchi Y."/>
            <person name="Ohishi K."/>
            <person name="Motoyama A."/>
            <person name="Aizu T."/>
            <person name="Enomoto A."/>
            <person name="Kondo K."/>
            <person name="Tanaka S."/>
            <person name="Hara Y."/>
            <person name="Koshikawa S."/>
            <person name="Sagara H."/>
            <person name="Miura T."/>
            <person name="Yokobori S."/>
            <person name="Miyagawa K."/>
            <person name="Suzuki Y."/>
            <person name="Kubo T."/>
            <person name="Oyama M."/>
            <person name="Kohara Y."/>
            <person name="Fujiyama A."/>
            <person name="Arakawa K."/>
            <person name="Katayama T."/>
            <person name="Toyoda A."/>
            <person name="Kunieda T."/>
        </authorList>
    </citation>
    <scope>NUCLEOTIDE SEQUENCE [LARGE SCALE GENOMIC DNA]</scope>
    <source>
        <strain evidence="9 10">YOKOZUNA-1</strain>
    </source>
</reference>
<dbReference type="PANTHER" id="PTHR11009">
    <property type="entry name" value="DER1-LIKE PROTEIN, DERLIN"/>
    <property type="match status" value="1"/>
</dbReference>
<dbReference type="GO" id="GO:0006950">
    <property type="term" value="P:response to stress"/>
    <property type="evidence" value="ECO:0007669"/>
    <property type="project" value="UniProtKB-ARBA"/>
</dbReference>
<sequence length="253" mass="28955">MASNELSIWFNSIPQITKYWFTGSVILPLLGRFGIVNSYYLVLDALLTLKHFQIWRPITALFYFPISPRTGFHFLLNLYFMYNYSSQLESGHFVGRRADYLFMLIFNWACLVLVGLCTDLMLLMDPMVLSVLYVWCQLNRDVIVSFWFGTRFKAMYLPWVLFGFNFILGSGGIFDLLGIVVGHLYYFLAFKYPQDFGGPALLRTPGFLLRLLPNTRVMGGFGAPPPARRRDGGDDDAAIPRPRGWGTGHRLGD</sequence>